<protein>
    <submittedName>
        <fullName evidence="3">UDP-2,4-diacetamido-2,4, 6-trideoxy-beta-L-altropyranose hydrolase</fullName>
        <ecNumber evidence="3">3.6.1.57</ecNumber>
    </submittedName>
</protein>
<reference evidence="3" key="1">
    <citation type="submission" date="2022-08" db="EMBL/GenBank/DDBJ databases">
        <authorList>
            <person name="Vandamme P."/>
            <person name="Hettiarachchi A."/>
            <person name="Peeters C."/>
            <person name="Cnockaert M."/>
            <person name="Carlier A."/>
        </authorList>
    </citation>
    <scope>NUCLEOTIDE SEQUENCE</scope>
    <source>
        <strain evidence="3">LMG 31809</strain>
    </source>
</reference>
<feature type="binding site" evidence="2">
    <location>
        <position position="275"/>
    </location>
    <ligand>
        <name>substrate</name>
    </ligand>
</feature>
<comment type="caution">
    <text evidence="3">The sequence shown here is derived from an EMBL/GenBank/DDBJ whole genome shotgun (WGS) entry which is preliminary data.</text>
</comment>
<evidence type="ECO:0000313" key="3">
    <source>
        <dbReference type="EMBL" id="MDA5194712.1"/>
    </source>
</evidence>
<keyword evidence="4" id="KW-1185">Reference proteome</keyword>
<evidence type="ECO:0000256" key="1">
    <source>
        <dbReference type="PIRSR" id="PIRSR620023-1"/>
    </source>
</evidence>
<dbReference type="SUPFAM" id="SSF53756">
    <property type="entry name" value="UDP-Glycosyltransferase/glycogen phosphorylase"/>
    <property type="match status" value="2"/>
</dbReference>
<keyword evidence="3" id="KW-0378">Hydrolase</keyword>
<name>A0A9X3TZU2_9PROT</name>
<dbReference type="EMBL" id="JANWOI010000004">
    <property type="protein sequence ID" value="MDA5194712.1"/>
    <property type="molecule type" value="Genomic_DNA"/>
</dbReference>
<dbReference type="Gene3D" id="3.40.50.2000">
    <property type="entry name" value="Glycogen Phosphorylase B"/>
    <property type="match status" value="1"/>
</dbReference>
<accession>A0A9X3TZU2</accession>
<proteinExistence type="predicted"/>
<dbReference type="Gene3D" id="3.40.50.11190">
    <property type="match status" value="1"/>
</dbReference>
<dbReference type="RefSeq" id="WP_274944417.1">
    <property type="nucleotide sequence ID" value="NZ_JANWOI010000004.1"/>
</dbReference>
<feature type="binding site" evidence="2">
    <location>
        <position position="170"/>
    </location>
    <ligand>
        <name>substrate</name>
    </ligand>
</feature>
<organism evidence="3 4">
    <name type="scientific">Govanella unica</name>
    <dbReference type="NCBI Taxonomy" id="2975056"/>
    <lineage>
        <taxon>Bacteria</taxon>
        <taxon>Pseudomonadati</taxon>
        <taxon>Pseudomonadota</taxon>
        <taxon>Alphaproteobacteria</taxon>
        <taxon>Emcibacterales</taxon>
        <taxon>Govanellaceae</taxon>
        <taxon>Govanella</taxon>
    </lineage>
</organism>
<dbReference type="InterPro" id="IPR020023">
    <property type="entry name" value="PseG"/>
</dbReference>
<dbReference type="NCBIfam" id="TIGR03590">
    <property type="entry name" value="PseG"/>
    <property type="match status" value="1"/>
</dbReference>
<dbReference type="AlphaFoldDB" id="A0A9X3TZU2"/>
<gene>
    <name evidence="3" type="primary">pseG</name>
    <name evidence="3" type="ORF">NYP16_12190</name>
</gene>
<dbReference type="GO" id="GO:0016787">
    <property type="term" value="F:hydrolase activity"/>
    <property type="evidence" value="ECO:0007669"/>
    <property type="project" value="UniProtKB-KW"/>
</dbReference>
<reference evidence="3" key="2">
    <citation type="journal article" date="2023" name="Syst. Appl. Microbiol.">
        <title>Govania unica gen. nov., sp. nov., a rare biosphere bacterium that represents a novel family in the class Alphaproteobacteria.</title>
        <authorList>
            <person name="Vandamme P."/>
            <person name="Peeters C."/>
            <person name="Hettiarachchi A."/>
            <person name="Cnockaert M."/>
            <person name="Carlier A."/>
        </authorList>
    </citation>
    <scope>NUCLEOTIDE SEQUENCE</scope>
    <source>
        <strain evidence="3">LMG 31809</strain>
    </source>
</reference>
<dbReference type="Proteomes" id="UP001141619">
    <property type="component" value="Unassembled WGS sequence"/>
</dbReference>
<feature type="active site" description="Proton acceptor" evidence="1">
    <location>
        <position position="17"/>
    </location>
</feature>
<evidence type="ECO:0000256" key="2">
    <source>
        <dbReference type="PIRSR" id="PIRSR620023-2"/>
    </source>
</evidence>
<dbReference type="EC" id="3.6.1.57" evidence="3"/>
<sequence>MKVAIRADAGLHMGAGHLMRCLTLAEALRAEGATVRFFCREHKGQRHDLLRGRGFDVVSVGAGVDELPQGGDELLPPHANWLGGSWTEDVAALESGNDLLIVDHYALDAKFERAMREKVRRVMVIDDLCDRDHDADLLLDQGLGRTAAAYRGRVAVDCSVLVGTHYALLRPEFLAARQTALERRMSVTGIEHLLVTMGGMDMGNLTGRVLAGLDGASLRKLTVVMGSTAPHLEKVRETVAGFACATEFLVDCEEMAEVMTEADAAIGAVGATSWERCCLGLPTLGIVAADNQREAAENLAAAGAIVGPVDAREMTAALAGFLAMPQGRYQALSTAAANVCDGAGVERVMTEIRELFR</sequence>
<evidence type="ECO:0000313" key="4">
    <source>
        <dbReference type="Proteomes" id="UP001141619"/>
    </source>
</evidence>